<accession>A0A0A1IUS9</accession>
<evidence type="ECO:0000313" key="1">
    <source>
        <dbReference type="EMBL" id="CEF89793.1"/>
    </source>
</evidence>
<protein>
    <submittedName>
        <fullName evidence="1">Uncharacterized protein</fullName>
    </submittedName>
</protein>
<proteinExistence type="predicted"/>
<organism evidence="1 2">
    <name type="scientific">Pseudomonas phage vB_PaeM_PAO1_Ab27</name>
    <dbReference type="NCBI Taxonomy" id="1548907"/>
    <lineage>
        <taxon>Viruses</taxon>
        <taxon>Duplodnaviria</taxon>
        <taxon>Heunggongvirae</taxon>
        <taxon>Uroviricota</taxon>
        <taxon>Caudoviricetes</taxon>
        <taxon>Lindbergviridae</taxon>
        <taxon>Pbunavirus</taxon>
        <taxon>Pbunavirus LS1</taxon>
    </lineage>
</organism>
<dbReference type="Proteomes" id="UP000030228">
    <property type="component" value="Genome"/>
</dbReference>
<dbReference type="EMBL" id="LN610579">
    <property type="protein sequence ID" value="CEF89793.1"/>
    <property type="molecule type" value="Genomic_DNA"/>
</dbReference>
<name>A0A0A1IUS9_9CAUD</name>
<dbReference type="RefSeq" id="YP_009124310.1">
    <property type="nucleotide sequence ID" value="NC_026586.1"/>
</dbReference>
<dbReference type="KEGG" id="vg:23679166"/>
<evidence type="ECO:0000313" key="2">
    <source>
        <dbReference type="Proteomes" id="UP000030228"/>
    </source>
</evidence>
<dbReference type="GeneID" id="23679166"/>
<sequence length="74" mass="8585">MYRTPSSKFLFICNGLAQNTEVTVLLRTQKPEDVWVVDEAPVANLIRIHERSNPRRRRTISILDVDAVSILHKR</sequence>
<reference evidence="1 2" key="1">
    <citation type="journal article" date="2015" name="PLoS ONE">
        <title>Investigation of a Large Collection of Pseudomonas aeruginosa Bacteriophages Collected from a Single Environmental Source in Abidjan, Cote d'Ivoire.</title>
        <authorList>
            <person name="Essoh C."/>
            <person name="Latino L."/>
            <person name="Midoux C."/>
            <person name="Blouin Y."/>
            <person name="Loukou G."/>
            <person name="Nguetta S.P."/>
            <person name="Lathro S."/>
            <person name="Cablanmian A."/>
            <person name="Kouassi A.K."/>
            <person name="Vergnaud G."/>
            <person name="Pourcel C."/>
        </authorList>
    </citation>
    <scope>NUCLEOTIDE SEQUENCE [LARGE SCALE GENOMIC DNA]</scope>
    <source>
        <strain evidence="1">Ab27</strain>
    </source>
</reference>
<gene>
    <name evidence="1" type="primary">ORF07</name>
</gene>